<dbReference type="NCBIfam" id="TIGR00093">
    <property type="entry name" value="pseudouridine synthase"/>
    <property type="match status" value="1"/>
</dbReference>
<dbReference type="CDD" id="cd02556">
    <property type="entry name" value="PseudoU_synth_RluB"/>
    <property type="match status" value="1"/>
</dbReference>
<dbReference type="PROSITE" id="PS01149">
    <property type="entry name" value="PSI_RSU"/>
    <property type="match status" value="1"/>
</dbReference>
<organism evidence="10 11">
    <name type="scientific">Methylophaga marina</name>
    <dbReference type="NCBI Taxonomy" id="45495"/>
    <lineage>
        <taxon>Bacteria</taxon>
        <taxon>Pseudomonadati</taxon>
        <taxon>Pseudomonadota</taxon>
        <taxon>Gammaproteobacteria</taxon>
        <taxon>Thiotrichales</taxon>
        <taxon>Piscirickettsiaceae</taxon>
        <taxon>Methylophaga</taxon>
    </lineage>
</organism>
<dbReference type="CDD" id="cd00165">
    <property type="entry name" value="S4"/>
    <property type="match status" value="1"/>
</dbReference>
<dbReference type="InterPro" id="IPR000748">
    <property type="entry name" value="PsdUridine_synth_RsuA/RluB/E/F"/>
</dbReference>
<keyword evidence="11" id="KW-1185">Reference proteome</keyword>
<evidence type="ECO:0000256" key="6">
    <source>
        <dbReference type="PROSITE-ProRule" id="PRU00182"/>
    </source>
</evidence>
<accession>A0ABP3DAV6</accession>
<dbReference type="Pfam" id="PF01479">
    <property type="entry name" value="S4"/>
    <property type="match status" value="1"/>
</dbReference>
<evidence type="ECO:0000313" key="10">
    <source>
        <dbReference type="EMBL" id="GAA0227743.1"/>
    </source>
</evidence>
<comment type="function">
    <text evidence="5">Responsible for synthesis of pseudouridine from uracil-2605 in 23S ribosomal RNA.</text>
</comment>
<evidence type="ECO:0000259" key="9">
    <source>
        <dbReference type="SMART" id="SM00363"/>
    </source>
</evidence>
<dbReference type="SUPFAM" id="SSF55120">
    <property type="entry name" value="Pseudouridine synthase"/>
    <property type="match status" value="1"/>
</dbReference>
<evidence type="ECO:0000256" key="4">
    <source>
        <dbReference type="ARBA" id="ARBA00036944"/>
    </source>
</evidence>
<dbReference type="InterPro" id="IPR006145">
    <property type="entry name" value="PsdUridine_synth_RsuA/RluA"/>
</dbReference>
<dbReference type="InterPro" id="IPR020103">
    <property type="entry name" value="PsdUridine_synth_cat_dom_sf"/>
</dbReference>
<dbReference type="EMBL" id="BAAADG010000006">
    <property type="protein sequence ID" value="GAA0227743.1"/>
    <property type="molecule type" value="Genomic_DNA"/>
</dbReference>
<dbReference type="InterPro" id="IPR042092">
    <property type="entry name" value="PsdUridine_s_RsuA/RluB/E/F_cat"/>
</dbReference>
<dbReference type="NCBIfam" id="NF007976">
    <property type="entry name" value="PRK10700.1"/>
    <property type="match status" value="1"/>
</dbReference>
<feature type="compositionally biased region" description="Basic and acidic residues" evidence="8">
    <location>
        <begin position="261"/>
        <end position="290"/>
    </location>
</feature>
<proteinExistence type="inferred from homology"/>
<dbReference type="Gene3D" id="3.30.70.1560">
    <property type="entry name" value="Alpha-L RNA-binding motif"/>
    <property type="match status" value="1"/>
</dbReference>
<dbReference type="SUPFAM" id="SSF55174">
    <property type="entry name" value="Alpha-L RNA-binding motif"/>
    <property type="match status" value="1"/>
</dbReference>
<sequence length="299" mass="34131">MAERIQKVLARAGYGSRRQVETWIKEGRVTRNGELASLGDQISEGDRLKLDNKPLSPKRLWQEPAKQVILYNKPVGEVCTRKDPEGRRTIFQSLPIPEQGRWVSVGRLDLNTSGLIILTTDGELANRLMHPSHEMDREYAVRVLGEVTSDMMQALRDGVMLEDGEAKFADIQESGGEGANKWYHVVIQEGRNREVRRLWESQGVQVSRLMRVRYGPIIIPNNLRMGHWTKLEGSDLDYLYEQAGMKPVSKATSGRKQPAAKQERAKKTRPRKEFSTNKAEQKRDAEEAAPKRRPRIRGH</sequence>
<dbReference type="InterPro" id="IPR036986">
    <property type="entry name" value="S4_RNA-bd_sf"/>
</dbReference>
<evidence type="ECO:0000256" key="8">
    <source>
        <dbReference type="SAM" id="MobiDB-lite"/>
    </source>
</evidence>
<dbReference type="InterPro" id="IPR002942">
    <property type="entry name" value="S4_RNA-bd"/>
</dbReference>
<evidence type="ECO:0000256" key="3">
    <source>
        <dbReference type="ARBA" id="ARBA00023235"/>
    </source>
</evidence>
<reference evidence="11" key="1">
    <citation type="journal article" date="2019" name="Int. J. Syst. Evol. Microbiol.">
        <title>The Global Catalogue of Microorganisms (GCM) 10K type strain sequencing project: providing services to taxonomists for standard genome sequencing and annotation.</title>
        <authorList>
            <consortium name="The Broad Institute Genomics Platform"/>
            <consortium name="The Broad Institute Genome Sequencing Center for Infectious Disease"/>
            <person name="Wu L."/>
            <person name="Ma J."/>
        </authorList>
    </citation>
    <scope>NUCLEOTIDE SEQUENCE [LARGE SCALE GENOMIC DNA]</scope>
    <source>
        <strain evidence="11">JCM 6886</strain>
    </source>
</reference>
<protein>
    <recommendedName>
        <fullName evidence="7">Pseudouridine synthase</fullName>
        <ecNumber evidence="7">5.4.99.-</ecNumber>
    </recommendedName>
</protein>
<evidence type="ECO:0000256" key="5">
    <source>
        <dbReference type="ARBA" id="ARBA00037383"/>
    </source>
</evidence>
<dbReference type="Gene3D" id="3.10.290.10">
    <property type="entry name" value="RNA-binding S4 domain"/>
    <property type="match status" value="1"/>
</dbReference>
<evidence type="ECO:0000313" key="11">
    <source>
        <dbReference type="Proteomes" id="UP001501476"/>
    </source>
</evidence>
<dbReference type="SMART" id="SM00363">
    <property type="entry name" value="S4"/>
    <property type="match status" value="1"/>
</dbReference>
<dbReference type="PANTHER" id="PTHR47683">
    <property type="entry name" value="PSEUDOURIDINE SYNTHASE FAMILY PROTEIN-RELATED"/>
    <property type="match status" value="1"/>
</dbReference>
<feature type="region of interest" description="Disordered" evidence="8">
    <location>
        <begin position="247"/>
        <end position="299"/>
    </location>
</feature>
<keyword evidence="2 6" id="KW-0694">RNA-binding</keyword>
<comment type="similarity">
    <text evidence="1 7">Belongs to the pseudouridine synthase RsuA family.</text>
</comment>
<dbReference type="Gene3D" id="3.30.70.580">
    <property type="entry name" value="Pseudouridine synthase I, catalytic domain, N-terminal subdomain"/>
    <property type="match status" value="1"/>
</dbReference>
<dbReference type="InterPro" id="IPR050343">
    <property type="entry name" value="RsuA_PseudoU_synthase"/>
</dbReference>
<feature type="domain" description="RNA-binding S4" evidence="9">
    <location>
        <begin position="3"/>
        <end position="60"/>
    </location>
</feature>
<dbReference type="PANTHER" id="PTHR47683:SF3">
    <property type="entry name" value="RIBOSOMAL LARGE SUBUNIT PSEUDOURIDINE SYNTHASE B"/>
    <property type="match status" value="1"/>
</dbReference>
<comment type="catalytic activity">
    <reaction evidence="4">
        <text>uridine(2605) in 23S rRNA = pseudouridine(2605) in 23S rRNA</text>
        <dbReference type="Rhea" id="RHEA:42520"/>
        <dbReference type="Rhea" id="RHEA-COMP:10095"/>
        <dbReference type="Rhea" id="RHEA-COMP:10096"/>
        <dbReference type="ChEBI" id="CHEBI:65314"/>
        <dbReference type="ChEBI" id="CHEBI:65315"/>
        <dbReference type="EC" id="5.4.99.22"/>
    </reaction>
</comment>
<dbReference type="PROSITE" id="PS50889">
    <property type="entry name" value="S4"/>
    <property type="match status" value="1"/>
</dbReference>
<dbReference type="Pfam" id="PF00849">
    <property type="entry name" value="PseudoU_synth_2"/>
    <property type="match status" value="1"/>
</dbReference>
<evidence type="ECO:0000256" key="2">
    <source>
        <dbReference type="ARBA" id="ARBA00022884"/>
    </source>
</evidence>
<name>A0ABP3DAV6_9GAMM</name>
<dbReference type="Proteomes" id="UP001501476">
    <property type="component" value="Unassembled WGS sequence"/>
</dbReference>
<dbReference type="EC" id="5.4.99.-" evidence="7"/>
<dbReference type="InterPro" id="IPR018496">
    <property type="entry name" value="PsdUridine_synth_RsuA/RluB_CS"/>
</dbReference>
<keyword evidence="3 7" id="KW-0413">Isomerase</keyword>
<dbReference type="RefSeq" id="WP_286305753.1">
    <property type="nucleotide sequence ID" value="NZ_AP027741.1"/>
</dbReference>
<evidence type="ECO:0000256" key="7">
    <source>
        <dbReference type="RuleBase" id="RU003887"/>
    </source>
</evidence>
<evidence type="ECO:0000256" key="1">
    <source>
        <dbReference type="ARBA" id="ARBA00008348"/>
    </source>
</evidence>
<comment type="caution">
    <text evidence="10">The sequence shown here is derived from an EMBL/GenBank/DDBJ whole genome shotgun (WGS) entry which is preliminary data.</text>
</comment>
<gene>
    <name evidence="10" type="primary">rluB</name>
    <name evidence="10" type="ORF">GCM10008964_18920</name>
</gene>
<dbReference type="InterPro" id="IPR020094">
    <property type="entry name" value="TruA/RsuA/RluB/E/F_N"/>
</dbReference>